<evidence type="ECO:0000256" key="2">
    <source>
        <dbReference type="ARBA" id="ARBA00022737"/>
    </source>
</evidence>
<keyword evidence="2" id="KW-0677">Repeat</keyword>
<protein>
    <recommendedName>
        <fullName evidence="6">Galactose oxidase</fullName>
    </recommendedName>
</protein>
<reference evidence="4 5" key="1">
    <citation type="submission" date="2014-02" db="EMBL/GenBank/DDBJ databases">
        <title>The small core and large imbalanced accessory genome model reveals a collaborative survival strategy of Sorangium cellulosum strains in nature.</title>
        <authorList>
            <person name="Han K."/>
            <person name="Peng R."/>
            <person name="Blom J."/>
            <person name="Li Y.-Z."/>
        </authorList>
    </citation>
    <scope>NUCLEOTIDE SEQUENCE [LARGE SCALE GENOMIC DNA]</scope>
    <source>
        <strain evidence="4 5">So0157-18</strain>
    </source>
</reference>
<dbReference type="SUPFAM" id="SSF117281">
    <property type="entry name" value="Kelch motif"/>
    <property type="match status" value="1"/>
</dbReference>
<dbReference type="SMART" id="SM00612">
    <property type="entry name" value="Kelch"/>
    <property type="match status" value="2"/>
</dbReference>
<evidence type="ECO:0000313" key="5">
    <source>
        <dbReference type="Proteomes" id="UP000075604"/>
    </source>
</evidence>
<dbReference type="EMBL" id="JELX01001500">
    <property type="protein sequence ID" value="KYF58761.1"/>
    <property type="molecule type" value="Genomic_DNA"/>
</dbReference>
<comment type="caution">
    <text evidence="4">The sequence shown here is derived from an EMBL/GenBank/DDBJ whole genome shotgun (WGS) entry which is preliminary data.</text>
</comment>
<dbReference type="Gene3D" id="2.120.10.80">
    <property type="entry name" value="Kelch-type beta propeller"/>
    <property type="match status" value="1"/>
</dbReference>
<accession>A0A150PSN0</accession>
<dbReference type="PANTHER" id="PTHR24412">
    <property type="entry name" value="KELCH PROTEIN"/>
    <property type="match status" value="1"/>
</dbReference>
<dbReference type="AlphaFoldDB" id="A0A150PSN0"/>
<dbReference type="InterPro" id="IPR006652">
    <property type="entry name" value="Kelch_1"/>
</dbReference>
<organism evidence="4 5">
    <name type="scientific">Sorangium cellulosum</name>
    <name type="common">Polyangium cellulosum</name>
    <dbReference type="NCBI Taxonomy" id="56"/>
    <lineage>
        <taxon>Bacteria</taxon>
        <taxon>Pseudomonadati</taxon>
        <taxon>Myxococcota</taxon>
        <taxon>Polyangia</taxon>
        <taxon>Polyangiales</taxon>
        <taxon>Polyangiaceae</taxon>
        <taxon>Sorangium</taxon>
    </lineage>
</organism>
<dbReference type="PROSITE" id="PS51257">
    <property type="entry name" value="PROKAR_LIPOPROTEIN"/>
    <property type="match status" value="1"/>
</dbReference>
<dbReference type="PANTHER" id="PTHR24412:SF489">
    <property type="entry name" value="RING FINGER DOMAIN AND KELCH REPEAT-CONTAINING PROTEIN DDB_G0271372"/>
    <property type="match status" value="1"/>
</dbReference>
<feature type="signal peptide" evidence="3">
    <location>
        <begin position="1"/>
        <end position="23"/>
    </location>
</feature>
<evidence type="ECO:0000256" key="1">
    <source>
        <dbReference type="ARBA" id="ARBA00022441"/>
    </source>
</evidence>
<sequence length="348" mass="36869">MPHRNRSHRFTYLALATASALMALGCGDEGVQPVDGKEEPETPEVKTARNYPDLVEAVSSFGAVLVDKTLYTYGGKLGDGDFAAENQSSAFRRLSLLPGGAWEDLGTVEHLESTTLAVVDGRVIRVGGLRADNAAGEPEALTSVATVERYDPEAGTWEALPDMPEGRSGHGAVVVGDRLYAVAGWELKGPGEFLTGGFMLDLATPGATWVPMPEPPFKLRSLGVARRGDVIYAVGGVGEDQSFSGAVYSFDTKTETWAEGPELPSEIPIKGFGATACNDEEDLYVNYADGLFRLNDAGDGWEPAGELAFTRYFSPLICPGDGEVIVVGGRSAADNELTASVESVDVAR</sequence>
<dbReference type="InterPro" id="IPR015915">
    <property type="entry name" value="Kelch-typ_b-propeller"/>
</dbReference>
<feature type="chain" id="PRO_5007565868" description="Galactose oxidase" evidence="3">
    <location>
        <begin position="24"/>
        <end position="348"/>
    </location>
</feature>
<keyword evidence="1" id="KW-0880">Kelch repeat</keyword>
<dbReference type="Proteomes" id="UP000075604">
    <property type="component" value="Unassembled WGS sequence"/>
</dbReference>
<gene>
    <name evidence="4" type="ORF">BE04_00760</name>
</gene>
<name>A0A150PSN0_SORCE</name>
<proteinExistence type="predicted"/>
<dbReference type="Pfam" id="PF01344">
    <property type="entry name" value="Kelch_1"/>
    <property type="match status" value="3"/>
</dbReference>
<evidence type="ECO:0000256" key="3">
    <source>
        <dbReference type="SAM" id="SignalP"/>
    </source>
</evidence>
<evidence type="ECO:0008006" key="6">
    <source>
        <dbReference type="Google" id="ProtNLM"/>
    </source>
</evidence>
<keyword evidence="3" id="KW-0732">Signal</keyword>
<evidence type="ECO:0000313" key="4">
    <source>
        <dbReference type="EMBL" id="KYF58761.1"/>
    </source>
</evidence>